<keyword evidence="3" id="KW-0813">Transport</keyword>
<dbReference type="Proteomes" id="UP000294743">
    <property type="component" value="Unassembled WGS sequence"/>
</dbReference>
<reference evidence="9 10" key="1">
    <citation type="submission" date="2019-03" db="EMBL/GenBank/DDBJ databases">
        <title>Genomic Encyclopedia of Type Strains, Phase IV (KMG-IV): sequencing the most valuable type-strain genomes for metagenomic binning, comparative biology and taxonomic classification.</title>
        <authorList>
            <person name="Goeker M."/>
        </authorList>
    </citation>
    <scope>NUCLEOTIDE SEQUENCE [LARGE SCALE GENOMIC DNA]</scope>
    <source>
        <strain evidence="9 10">DSM 28867</strain>
    </source>
</reference>
<dbReference type="InterPro" id="IPR038770">
    <property type="entry name" value="Na+/solute_symporter_sf"/>
</dbReference>
<feature type="transmembrane region" description="Helical" evidence="8">
    <location>
        <begin position="255"/>
        <end position="273"/>
    </location>
</feature>
<keyword evidence="4" id="KW-1003">Cell membrane</keyword>
<comment type="subcellular location">
    <subcellularLocation>
        <location evidence="1">Cell membrane</location>
        <topology evidence="1">Multi-pass membrane protein</topology>
    </subcellularLocation>
</comment>
<evidence type="ECO:0000256" key="2">
    <source>
        <dbReference type="ARBA" id="ARBA00010145"/>
    </source>
</evidence>
<evidence type="ECO:0000256" key="3">
    <source>
        <dbReference type="ARBA" id="ARBA00022448"/>
    </source>
</evidence>
<keyword evidence="5 8" id="KW-0812">Transmembrane</keyword>
<organism evidence="9 10">
    <name type="scientific">Breznakia blatticola</name>
    <dbReference type="NCBI Taxonomy" id="1754012"/>
    <lineage>
        <taxon>Bacteria</taxon>
        <taxon>Bacillati</taxon>
        <taxon>Bacillota</taxon>
        <taxon>Erysipelotrichia</taxon>
        <taxon>Erysipelotrichales</taxon>
        <taxon>Erysipelotrichaceae</taxon>
        <taxon>Breznakia</taxon>
    </lineage>
</organism>
<evidence type="ECO:0000313" key="9">
    <source>
        <dbReference type="EMBL" id="TDW16526.1"/>
    </source>
</evidence>
<dbReference type="OrthoDB" id="9798064at2"/>
<dbReference type="InterPro" id="IPR004776">
    <property type="entry name" value="Mem_transp_PIN-like"/>
</dbReference>
<keyword evidence="10" id="KW-1185">Reference proteome</keyword>
<sequence length="305" mass="33671">MNLIVVASQMMKLFSVILFGYGVGKCFHFHEMFNQDLTKFVLHITMPLMIIGSVLSLEQITHIEIKDIAYSIVILVVILPIVSWIIIKNIPKVEEKGLIIFLLMYPNVGFMGFPVIQSILGKEALFNVAIINMAFNVSLFTIGQLVIGYQSTDKVKIRLSQLLSPGIIASLLAICIVSFQIEIPEIIGEVIFSIGDMTTPLAMITIGLTLSNYNIKKILCGYKGYLLSVIIDIGIPLLFYPLVSLLITDVLIRQITIIILSLPVANAVVLIAKKQGADELLATQTVLLSTLLSILTIPLIIYILL</sequence>
<comment type="caution">
    <text evidence="9">The sequence shown here is derived from an EMBL/GenBank/DDBJ whole genome shotgun (WGS) entry which is preliminary data.</text>
</comment>
<dbReference type="AlphaFoldDB" id="A0A4R7ZHI4"/>
<dbReference type="EMBL" id="SODD01000022">
    <property type="protein sequence ID" value="TDW16526.1"/>
    <property type="molecule type" value="Genomic_DNA"/>
</dbReference>
<accession>A0A4R7ZHI4</accession>
<feature type="transmembrane region" description="Helical" evidence="8">
    <location>
        <begin position="126"/>
        <end position="147"/>
    </location>
</feature>
<evidence type="ECO:0000313" key="10">
    <source>
        <dbReference type="Proteomes" id="UP000294743"/>
    </source>
</evidence>
<evidence type="ECO:0000256" key="5">
    <source>
        <dbReference type="ARBA" id="ARBA00022692"/>
    </source>
</evidence>
<protein>
    <recommendedName>
        <fullName evidence="11">Permease</fullName>
    </recommendedName>
</protein>
<dbReference type="RefSeq" id="WP_134169801.1">
    <property type="nucleotide sequence ID" value="NZ_SODD01000022.1"/>
</dbReference>
<feature type="transmembrane region" description="Helical" evidence="8">
    <location>
        <begin position="191"/>
        <end position="213"/>
    </location>
</feature>
<evidence type="ECO:0000256" key="1">
    <source>
        <dbReference type="ARBA" id="ARBA00004651"/>
    </source>
</evidence>
<dbReference type="Gene3D" id="1.20.1530.20">
    <property type="match status" value="1"/>
</dbReference>
<evidence type="ECO:0000256" key="6">
    <source>
        <dbReference type="ARBA" id="ARBA00022989"/>
    </source>
</evidence>
<dbReference type="PANTHER" id="PTHR36838:SF1">
    <property type="entry name" value="SLR1864 PROTEIN"/>
    <property type="match status" value="1"/>
</dbReference>
<evidence type="ECO:0000256" key="7">
    <source>
        <dbReference type="ARBA" id="ARBA00023136"/>
    </source>
</evidence>
<feature type="transmembrane region" description="Helical" evidence="8">
    <location>
        <begin position="6"/>
        <end position="24"/>
    </location>
</feature>
<feature type="transmembrane region" description="Helical" evidence="8">
    <location>
        <begin position="285"/>
        <end position="304"/>
    </location>
</feature>
<comment type="similarity">
    <text evidence="2">Belongs to the auxin efflux carrier (TC 2.A.69) family.</text>
</comment>
<dbReference type="PANTHER" id="PTHR36838">
    <property type="entry name" value="AUXIN EFFLUX CARRIER FAMILY PROTEIN"/>
    <property type="match status" value="1"/>
</dbReference>
<evidence type="ECO:0008006" key="11">
    <source>
        <dbReference type="Google" id="ProtNLM"/>
    </source>
</evidence>
<dbReference type="GO" id="GO:0005886">
    <property type="term" value="C:plasma membrane"/>
    <property type="evidence" value="ECO:0007669"/>
    <property type="project" value="UniProtKB-SubCell"/>
</dbReference>
<evidence type="ECO:0000256" key="8">
    <source>
        <dbReference type="SAM" id="Phobius"/>
    </source>
</evidence>
<keyword evidence="7 8" id="KW-0472">Membrane</keyword>
<dbReference type="GO" id="GO:0055085">
    <property type="term" value="P:transmembrane transport"/>
    <property type="evidence" value="ECO:0007669"/>
    <property type="project" value="InterPro"/>
</dbReference>
<gene>
    <name evidence="9" type="ORF">EDD63_1228</name>
</gene>
<proteinExistence type="inferred from homology"/>
<dbReference type="Pfam" id="PF03547">
    <property type="entry name" value="Mem_trans"/>
    <property type="match status" value="1"/>
</dbReference>
<feature type="transmembrane region" description="Helical" evidence="8">
    <location>
        <begin position="225"/>
        <end position="243"/>
    </location>
</feature>
<feature type="transmembrane region" description="Helical" evidence="8">
    <location>
        <begin position="159"/>
        <end position="179"/>
    </location>
</feature>
<feature type="transmembrane region" description="Helical" evidence="8">
    <location>
        <begin position="36"/>
        <end position="56"/>
    </location>
</feature>
<name>A0A4R7ZHI4_9FIRM</name>
<feature type="transmembrane region" description="Helical" evidence="8">
    <location>
        <begin position="99"/>
        <end position="120"/>
    </location>
</feature>
<keyword evidence="6 8" id="KW-1133">Transmembrane helix</keyword>
<evidence type="ECO:0000256" key="4">
    <source>
        <dbReference type="ARBA" id="ARBA00022475"/>
    </source>
</evidence>
<feature type="transmembrane region" description="Helical" evidence="8">
    <location>
        <begin position="68"/>
        <end position="87"/>
    </location>
</feature>